<dbReference type="Gramene" id="RZC52049">
    <property type="protein sequence ID" value="RZC52049"/>
    <property type="gene ID" value="C5167_020479"/>
</dbReference>
<proteinExistence type="predicted"/>
<dbReference type="EMBL" id="CM010716">
    <property type="protein sequence ID" value="RZC52049.1"/>
    <property type="molecule type" value="Genomic_DNA"/>
</dbReference>
<keyword evidence="2" id="KW-1185">Reference proteome</keyword>
<name>A0A4Y7IX48_PAPSO</name>
<evidence type="ECO:0000313" key="2">
    <source>
        <dbReference type="Proteomes" id="UP000316621"/>
    </source>
</evidence>
<gene>
    <name evidence="1" type="ORF">C5167_020479</name>
</gene>
<accession>A0A4Y7IX48</accession>
<protein>
    <submittedName>
        <fullName evidence="1">Uncharacterized protein</fullName>
    </submittedName>
</protein>
<organism evidence="1 2">
    <name type="scientific">Papaver somniferum</name>
    <name type="common">Opium poppy</name>
    <dbReference type="NCBI Taxonomy" id="3469"/>
    <lineage>
        <taxon>Eukaryota</taxon>
        <taxon>Viridiplantae</taxon>
        <taxon>Streptophyta</taxon>
        <taxon>Embryophyta</taxon>
        <taxon>Tracheophyta</taxon>
        <taxon>Spermatophyta</taxon>
        <taxon>Magnoliopsida</taxon>
        <taxon>Ranunculales</taxon>
        <taxon>Papaveraceae</taxon>
        <taxon>Papaveroideae</taxon>
        <taxon>Papaver</taxon>
    </lineage>
</organism>
<dbReference type="Proteomes" id="UP000316621">
    <property type="component" value="Chromosome 2"/>
</dbReference>
<sequence>MSPYIRSKGETDAVHADDNLLDHSAEGIGLAGSGDVYINGMMFILHVHDSILTAKVQDFERNMLNLSSIKNGEVQPMRAQIDELSMLF</sequence>
<evidence type="ECO:0000313" key="1">
    <source>
        <dbReference type="EMBL" id="RZC52049.1"/>
    </source>
</evidence>
<dbReference type="AlphaFoldDB" id="A0A4Y7IX48"/>
<reference evidence="1 2" key="1">
    <citation type="journal article" date="2018" name="Science">
        <title>The opium poppy genome and morphinan production.</title>
        <authorList>
            <person name="Guo L."/>
            <person name="Winzer T."/>
            <person name="Yang X."/>
            <person name="Li Y."/>
            <person name="Ning Z."/>
            <person name="He Z."/>
            <person name="Teodor R."/>
            <person name="Lu Y."/>
            <person name="Bowser T.A."/>
            <person name="Graham I.A."/>
            <person name="Ye K."/>
        </authorList>
    </citation>
    <scope>NUCLEOTIDE SEQUENCE [LARGE SCALE GENOMIC DNA]</scope>
    <source>
        <strain evidence="2">cv. HN1</strain>
        <tissue evidence="1">Leaves</tissue>
    </source>
</reference>